<dbReference type="PATRIC" id="fig|1354253.4.peg.3937"/>
<accession>A0A1B7HQI6</accession>
<sequence>MSSKALVTNKDIIIKLIELLETEKCDVQKDIFRNVLESLLRRTPDDL</sequence>
<evidence type="ECO:0008006" key="3">
    <source>
        <dbReference type="Google" id="ProtNLM"/>
    </source>
</evidence>
<dbReference type="AlphaFoldDB" id="A0A1B7HQI6"/>
<organism evidence="1 2">
    <name type="scientific">Buttiauxella gaviniae ATCC 51604</name>
    <dbReference type="NCBI Taxonomy" id="1354253"/>
    <lineage>
        <taxon>Bacteria</taxon>
        <taxon>Pseudomonadati</taxon>
        <taxon>Pseudomonadota</taxon>
        <taxon>Gammaproteobacteria</taxon>
        <taxon>Enterobacterales</taxon>
        <taxon>Enterobacteriaceae</taxon>
        <taxon>Buttiauxella</taxon>
    </lineage>
</organism>
<name>A0A1B7HQI6_9ENTR</name>
<proteinExistence type="predicted"/>
<comment type="caution">
    <text evidence="1">The sequence shown here is derived from an EMBL/GenBank/DDBJ whole genome shotgun (WGS) entry which is preliminary data.</text>
</comment>
<dbReference type="Pfam" id="PF10798">
    <property type="entry name" value="YmgB"/>
    <property type="match status" value="1"/>
</dbReference>
<evidence type="ECO:0000313" key="1">
    <source>
        <dbReference type="EMBL" id="OAT17850.1"/>
    </source>
</evidence>
<gene>
    <name evidence="1" type="ORF">M977_03856</name>
</gene>
<dbReference type="Gene3D" id="1.20.5.5260">
    <property type="match status" value="1"/>
</dbReference>
<evidence type="ECO:0000313" key="2">
    <source>
        <dbReference type="Proteomes" id="UP000078504"/>
    </source>
</evidence>
<dbReference type="InterPro" id="IPR024753">
    <property type="entry name" value="AriR"/>
</dbReference>
<protein>
    <recommendedName>
        <fullName evidence="3">Biofilm development protein YmgB/AriR</fullName>
    </recommendedName>
</protein>
<reference evidence="1 2" key="1">
    <citation type="submission" date="2016-04" db="EMBL/GenBank/DDBJ databases">
        <title>ATOL: Assembling a taxonomically balanced genome-scale reconstruction of the evolutionary history of the Enterobacteriaceae.</title>
        <authorList>
            <person name="Plunkett G.III."/>
            <person name="Neeno-Eckwall E.C."/>
            <person name="Glasner J.D."/>
            <person name="Perna N.T."/>
        </authorList>
    </citation>
    <scope>NUCLEOTIDE SEQUENCE [LARGE SCALE GENOMIC DNA]</scope>
    <source>
        <strain evidence="1 2">ATCC 51604</strain>
    </source>
</reference>
<dbReference type="EMBL" id="LXEP01000034">
    <property type="protein sequence ID" value="OAT17850.1"/>
    <property type="molecule type" value="Genomic_DNA"/>
</dbReference>
<dbReference type="Proteomes" id="UP000078504">
    <property type="component" value="Unassembled WGS sequence"/>
</dbReference>
<dbReference type="GO" id="GO:0071468">
    <property type="term" value="P:cellular response to acidic pH"/>
    <property type="evidence" value="ECO:0007669"/>
    <property type="project" value="InterPro"/>
</dbReference>